<keyword evidence="5 6" id="KW-0472">Membrane</keyword>
<feature type="transmembrane region" description="Helical" evidence="6">
    <location>
        <begin position="46"/>
        <end position="65"/>
    </location>
</feature>
<reference evidence="7" key="1">
    <citation type="journal article" date="2022" name="Cell">
        <title>Design, construction, and in vivo augmentation of a complex gut microbiome.</title>
        <authorList>
            <person name="Cheng A.G."/>
            <person name="Ho P.Y."/>
            <person name="Aranda-Diaz A."/>
            <person name="Jain S."/>
            <person name="Yu F.B."/>
            <person name="Meng X."/>
            <person name="Wang M."/>
            <person name="Iakiviak M."/>
            <person name="Nagashima K."/>
            <person name="Zhao A."/>
            <person name="Murugkar P."/>
            <person name="Patil A."/>
            <person name="Atabakhsh K."/>
            <person name="Weakley A."/>
            <person name="Yan J."/>
            <person name="Brumbaugh A.R."/>
            <person name="Higginbottom S."/>
            <person name="Dimas A."/>
            <person name="Shiver A.L."/>
            <person name="Deutschbauer A."/>
            <person name="Neff N."/>
            <person name="Sonnenburg J.L."/>
            <person name="Huang K.C."/>
            <person name="Fischbach M.A."/>
        </authorList>
    </citation>
    <scope>NUCLEOTIDE SEQUENCE</scope>
    <source>
        <strain evidence="7">DSM 19829</strain>
    </source>
</reference>
<feature type="transmembrane region" description="Helical" evidence="6">
    <location>
        <begin position="163"/>
        <end position="184"/>
    </location>
</feature>
<keyword evidence="8" id="KW-1185">Reference proteome</keyword>
<dbReference type="InterPro" id="IPR001851">
    <property type="entry name" value="ABC_transp_permease"/>
</dbReference>
<feature type="transmembrane region" description="Helical" evidence="6">
    <location>
        <begin position="71"/>
        <end position="90"/>
    </location>
</feature>
<evidence type="ECO:0000256" key="6">
    <source>
        <dbReference type="SAM" id="Phobius"/>
    </source>
</evidence>
<feature type="transmembrane region" description="Helical" evidence="6">
    <location>
        <begin position="255"/>
        <end position="282"/>
    </location>
</feature>
<keyword evidence="4 6" id="KW-1133">Transmembrane helix</keyword>
<evidence type="ECO:0000313" key="8">
    <source>
        <dbReference type="Proteomes" id="UP001060164"/>
    </source>
</evidence>
<dbReference type="Pfam" id="PF02653">
    <property type="entry name" value="BPD_transp_2"/>
    <property type="match status" value="1"/>
</dbReference>
<comment type="subcellular location">
    <subcellularLocation>
        <location evidence="1">Cell membrane</location>
        <topology evidence="1">Multi-pass membrane protein</topology>
    </subcellularLocation>
</comment>
<evidence type="ECO:0000256" key="5">
    <source>
        <dbReference type="ARBA" id="ARBA00023136"/>
    </source>
</evidence>
<dbReference type="EMBL" id="CP102290">
    <property type="protein sequence ID" value="UWP60647.1"/>
    <property type="molecule type" value="Genomic_DNA"/>
</dbReference>
<evidence type="ECO:0000256" key="1">
    <source>
        <dbReference type="ARBA" id="ARBA00004651"/>
    </source>
</evidence>
<feature type="transmembrane region" description="Helical" evidence="6">
    <location>
        <begin position="215"/>
        <end position="234"/>
    </location>
</feature>
<proteinExistence type="predicted"/>
<gene>
    <name evidence="7" type="ORF">NQ502_06340</name>
</gene>
<dbReference type="PANTHER" id="PTHR32196">
    <property type="entry name" value="ABC TRANSPORTER PERMEASE PROTEIN YPHD-RELATED-RELATED"/>
    <property type="match status" value="1"/>
</dbReference>
<name>A0ABY5VJU0_9FIRM</name>
<feature type="transmembrane region" description="Helical" evidence="6">
    <location>
        <begin position="124"/>
        <end position="143"/>
    </location>
</feature>
<sequence>MKDKTMKEKALYIYGRAGVLLILLLMVILLTFMTDTFLTYRNLINIVRQVTFYAIVGYGAMVTLIGGDFDLSPGSVIGLTSILSTMAITGTERGVGLPLLIAVAVGLAVGFVNGFLIAYCSLPAFIATLGTQTLLRGLALYIANGKPISGLSEKFTNVGGGSIGIVPIPVIILIILGLVTWYIMKYTRLGRHIYAIGGNAQAAVVSGVNAKRVKLFTYLYAGVMAAIAGVILTARVASGNAALGETYEMKAITGCVIGGVSLNGGIGSIYGMTCGILVVGVLTNGMDLMNVSGYMQKVAEGIIMIVAVLLDVVRAKSAK</sequence>
<evidence type="ECO:0000313" key="7">
    <source>
        <dbReference type="EMBL" id="UWP60647.1"/>
    </source>
</evidence>
<keyword evidence="2" id="KW-1003">Cell membrane</keyword>
<evidence type="ECO:0000256" key="4">
    <source>
        <dbReference type="ARBA" id="ARBA00022989"/>
    </source>
</evidence>
<dbReference type="Proteomes" id="UP001060164">
    <property type="component" value="Chromosome"/>
</dbReference>
<accession>A0ABY5VJU0</accession>
<feature type="transmembrane region" description="Helical" evidence="6">
    <location>
        <begin position="97"/>
        <end position="118"/>
    </location>
</feature>
<organism evidence="7 8">
    <name type="scientific">Ruminococcus gauvreauii</name>
    <dbReference type="NCBI Taxonomy" id="438033"/>
    <lineage>
        <taxon>Bacteria</taxon>
        <taxon>Bacillati</taxon>
        <taxon>Bacillota</taxon>
        <taxon>Clostridia</taxon>
        <taxon>Eubacteriales</taxon>
        <taxon>Oscillospiraceae</taxon>
        <taxon>Ruminococcus</taxon>
    </lineage>
</organism>
<dbReference type="CDD" id="cd06579">
    <property type="entry name" value="TM_PBP1_transp_AraH_like"/>
    <property type="match status" value="1"/>
</dbReference>
<evidence type="ECO:0000256" key="2">
    <source>
        <dbReference type="ARBA" id="ARBA00022475"/>
    </source>
</evidence>
<keyword evidence="3 6" id="KW-0812">Transmembrane</keyword>
<evidence type="ECO:0000256" key="3">
    <source>
        <dbReference type="ARBA" id="ARBA00022692"/>
    </source>
</evidence>
<protein>
    <submittedName>
        <fullName evidence="7">ABC transporter permease</fullName>
    </submittedName>
</protein>
<dbReference type="RefSeq" id="WP_028530433.1">
    <property type="nucleotide sequence ID" value="NZ_CABLBR010000002.1"/>
</dbReference>
<feature type="transmembrane region" description="Helical" evidence="6">
    <location>
        <begin position="12"/>
        <end position="34"/>
    </location>
</feature>